<evidence type="ECO:0000256" key="1">
    <source>
        <dbReference type="SAM" id="MobiDB-lite"/>
    </source>
</evidence>
<dbReference type="InterPro" id="IPR057710">
    <property type="entry name" value="DUF7950"/>
</dbReference>
<feature type="region of interest" description="Disordered" evidence="1">
    <location>
        <begin position="98"/>
        <end position="118"/>
    </location>
</feature>
<feature type="compositionally biased region" description="Polar residues" evidence="1">
    <location>
        <begin position="102"/>
        <end position="115"/>
    </location>
</feature>
<gene>
    <name evidence="3" type="ORF">HKW66_Vig0222970</name>
</gene>
<dbReference type="PANTHER" id="PTHR33595:SF3">
    <property type="entry name" value="PAS DOMAIN-CONTAINING PROTEIN"/>
    <property type="match status" value="1"/>
</dbReference>
<accession>A0A8T0JZV7</accession>
<reference evidence="3 4" key="1">
    <citation type="submission" date="2020-05" db="EMBL/GenBank/DDBJ databases">
        <title>Vigna angularis (adzuki bean) Var. LongXiaoDou No. 4 denovo assembly.</title>
        <authorList>
            <person name="Xiang H."/>
        </authorList>
    </citation>
    <scope>NUCLEOTIDE SEQUENCE [LARGE SCALE GENOMIC DNA]</scope>
    <source>
        <tissue evidence="3">Leaf</tissue>
    </source>
</reference>
<dbReference type="Proteomes" id="UP000743370">
    <property type="component" value="Unassembled WGS sequence"/>
</dbReference>
<feature type="compositionally biased region" description="Low complexity" evidence="1">
    <location>
        <begin position="217"/>
        <end position="244"/>
    </location>
</feature>
<name>A0A8T0JZV7_PHAAN</name>
<dbReference type="Pfam" id="PF25821">
    <property type="entry name" value="DUF7950"/>
    <property type="match status" value="1"/>
</dbReference>
<feature type="compositionally biased region" description="Basic residues" evidence="1">
    <location>
        <begin position="187"/>
        <end position="201"/>
    </location>
</feature>
<feature type="region of interest" description="Disordered" evidence="1">
    <location>
        <begin position="175"/>
        <end position="277"/>
    </location>
</feature>
<feature type="compositionally biased region" description="Basic residues" evidence="1">
    <location>
        <begin position="245"/>
        <end position="273"/>
    </location>
</feature>
<evidence type="ECO:0000259" key="2">
    <source>
        <dbReference type="Pfam" id="PF25821"/>
    </source>
</evidence>
<evidence type="ECO:0000313" key="4">
    <source>
        <dbReference type="Proteomes" id="UP000743370"/>
    </source>
</evidence>
<comment type="caution">
    <text evidence="3">The sequence shown here is derived from an EMBL/GenBank/DDBJ whole genome shotgun (WGS) entry which is preliminary data.</text>
</comment>
<protein>
    <recommendedName>
        <fullName evidence="2">DUF7950 domain-containing protein</fullName>
    </recommendedName>
</protein>
<evidence type="ECO:0000313" key="3">
    <source>
        <dbReference type="EMBL" id="KAG2390297.1"/>
    </source>
</evidence>
<feature type="domain" description="DUF7950" evidence="2">
    <location>
        <begin position="364"/>
        <end position="507"/>
    </location>
</feature>
<dbReference type="AlphaFoldDB" id="A0A8T0JZV7"/>
<dbReference type="PANTHER" id="PTHR33595">
    <property type="entry name" value="VON WILLEBRAND FACTOR A DOMAIN PROTEIN"/>
    <property type="match status" value="1"/>
</dbReference>
<proteinExistence type="predicted"/>
<organism evidence="3 4">
    <name type="scientific">Phaseolus angularis</name>
    <name type="common">Azuki bean</name>
    <name type="synonym">Vigna angularis</name>
    <dbReference type="NCBI Taxonomy" id="3914"/>
    <lineage>
        <taxon>Eukaryota</taxon>
        <taxon>Viridiplantae</taxon>
        <taxon>Streptophyta</taxon>
        <taxon>Embryophyta</taxon>
        <taxon>Tracheophyta</taxon>
        <taxon>Spermatophyta</taxon>
        <taxon>Magnoliopsida</taxon>
        <taxon>eudicotyledons</taxon>
        <taxon>Gunneridae</taxon>
        <taxon>Pentapetalae</taxon>
        <taxon>rosids</taxon>
        <taxon>fabids</taxon>
        <taxon>Fabales</taxon>
        <taxon>Fabaceae</taxon>
        <taxon>Papilionoideae</taxon>
        <taxon>50 kb inversion clade</taxon>
        <taxon>NPAAA clade</taxon>
        <taxon>indigoferoid/millettioid clade</taxon>
        <taxon>Phaseoleae</taxon>
        <taxon>Vigna</taxon>
    </lineage>
</organism>
<dbReference type="EMBL" id="JABFOF010000007">
    <property type="protein sequence ID" value="KAG2390297.1"/>
    <property type="molecule type" value="Genomic_DNA"/>
</dbReference>
<sequence>MLPTSHWLLINTSVPPNTLFTLSPSPPHTLTLLTSFITLPISPSLLHNAPHTSSIEASSLLSPSALFSQAETMIKTLNPYPNPAKTAEIMSRYRPIAPKPETPNSMTEGSSSLPKQSPYLRNLWPQLQARPTRTRKRGRTPFTLPSSLKRPRTHFFGFCPPYHVTSPAKNLSLQGFAPSPLPLPHPSHAHPSHGHPSHGHPSHGLPSHGHPSHGHPSHGYPSHGHPSHGLPSHGLPSHGLPSHGHPSHGHPNHGHPNHGHPNHGHPNHGHPNHGHAVGVLNRNMQTNTVISPSLVTLPLLPCSPGGPAPKLDSITTTMKPCGGGVIDLNTKLSVPEERDLLQQLQKPVSNNVIQPLPVRPIGSSITVVCIGEDTALPSVPRTPKGSRQVEKEVESEALPVVISDSKHRVRMANSAYKEMVGQPRCPWLESMVNVGAGNLPCKRISGDVALHLCDSNFPTSANGFSCWVRIEWESELKKCSVNAFCDVMKLACESRDYLFTWRFHTRAREAPKPSCTA</sequence>